<evidence type="ECO:0000259" key="7">
    <source>
        <dbReference type="Pfam" id="PF01180"/>
    </source>
</evidence>
<dbReference type="GO" id="GO:0004152">
    <property type="term" value="F:dihydroorotate dehydrogenase activity"/>
    <property type="evidence" value="ECO:0007669"/>
    <property type="project" value="InterPro"/>
</dbReference>
<keyword evidence="5" id="KW-0665">Pyrimidine biosynthesis</keyword>
<evidence type="ECO:0000256" key="5">
    <source>
        <dbReference type="ARBA" id="ARBA00022975"/>
    </source>
</evidence>
<dbReference type="UniPathway" id="UPA00070"/>
<keyword evidence="3" id="KW-0285">Flavoprotein</keyword>
<dbReference type="InterPro" id="IPR013785">
    <property type="entry name" value="Aldolase_TIM"/>
</dbReference>
<sequence>MDLTTTYLGLTLRNPLVASAGPLSQTLDGIKSLADGGVGAVVLFSLFEEQLRREAARDIDLLERHEESFAEALDYFPEAALDERSLAQDYLTLVERAAREVDIPVIASLNGADVGGWAAFGRELQDAGAAALELNIYFVPGDLTTSGSRVIERHLDIVAAVKAAVGIPVAVKMSPFFSSVGSVALRLVQAGADGLVLFNRFLQPDVDIETLEANTTWALSTPDEGRLPRTWIAALRRHTTVSLAATTGVADGSDVVKNLLVGADVVMSTSALIRRGPGYAQTMLDELEVYLERKEFASLEALRGLLAVPVGTAGDAWQRSSYVTAMEHAKATYGRLEVPGTR</sequence>
<evidence type="ECO:0000256" key="1">
    <source>
        <dbReference type="ARBA" id="ARBA00001917"/>
    </source>
</evidence>
<dbReference type="GO" id="GO:0044205">
    <property type="term" value="P:'de novo' UMP biosynthetic process"/>
    <property type="evidence" value="ECO:0007669"/>
    <property type="project" value="UniProtKB-UniPathway"/>
</dbReference>
<dbReference type="EMBL" id="MLJW01000628">
    <property type="protein sequence ID" value="OIQ84307.1"/>
    <property type="molecule type" value="Genomic_DNA"/>
</dbReference>
<evidence type="ECO:0000256" key="4">
    <source>
        <dbReference type="ARBA" id="ARBA00022643"/>
    </source>
</evidence>
<protein>
    <submittedName>
        <fullName evidence="8">NAD-dependent dihydropyrimidine dehydrogenase subunit PreA</fullName>
        <ecNumber evidence="8">1.3.1.1</ecNumber>
    </submittedName>
</protein>
<dbReference type="InterPro" id="IPR050074">
    <property type="entry name" value="DHO_dehydrogenase"/>
</dbReference>
<dbReference type="Gene3D" id="3.20.20.70">
    <property type="entry name" value="Aldolase class I"/>
    <property type="match status" value="1"/>
</dbReference>
<keyword evidence="6 8" id="KW-0560">Oxidoreductase</keyword>
<dbReference type="PANTHER" id="PTHR48109">
    <property type="entry name" value="DIHYDROOROTATE DEHYDROGENASE (QUINONE), MITOCHONDRIAL-RELATED"/>
    <property type="match status" value="1"/>
</dbReference>
<evidence type="ECO:0000256" key="6">
    <source>
        <dbReference type="ARBA" id="ARBA00023002"/>
    </source>
</evidence>
<comment type="caution">
    <text evidence="8">The sequence shown here is derived from an EMBL/GenBank/DDBJ whole genome shotgun (WGS) entry which is preliminary data.</text>
</comment>
<dbReference type="GO" id="GO:0004159">
    <property type="term" value="F:dihydropyrimidine dehydrogenase (NAD+) activity"/>
    <property type="evidence" value="ECO:0007669"/>
    <property type="project" value="UniProtKB-EC"/>
</dbReference>
<evidence type="ECO:0000313" key="8">
    <source>
        <dbReference type="EMBL" id="OIQ84307.1"/>
    </source>
</evidence>
<dbReference type="InterPro" id="IPR012135">
    <property type="entry name" value="Dihydroorotate_DH_1_2"/>
</dbReference>
<organism evidence="8">
    <name type="scientific">mine drainage metagenome</name>
    <dbReference type="NCBI Taxonomy" id="410659"/>
    <lineage>
        <taxon>unclassified sequences</taxon>
        <taxon>metagenomes</taxon>
        <taxon>ecological metagenomes</taxon>
    </lineage>
</organism>
<comment type="pathway">
    <text evidence="2">Pyrimidine metabolism; UMP biosynthesis via de novo pathway.</text>
</comment>
<dbReference type="Pfam" id="PF01180">
    <property type="entry name" value="DHO_dh"/>
    <property type="match status" value="1"/>
</dbReference>
<dbReference type="SUPFAM" id="SSF51395">
    <property type="entry name" value="FMN-linked oxidoreductases"/>
    <property type="match status" value="1"/>
</dbReference>
<accession>A0A1J5R3K7</accession>
<reference evidence="8" key="1">
    <citation type="submission" date="2016-10" db="EMBL/GenBank/DDBJ databases">
        <title>Sequence of Gallionella enrichment culture.</title>
        <authorList>
            <person name="Poehlein A."/>
            <person name="Muehling M."/>
            <person name="Daniel R."/>
        </authorList>
    </citation>
    <scope>NUCLEOTIDE SEQUENCE</scope>
</reference>
<dbReference type="GO" id="GO:0006207">
    <property type="term" value="P:'de novo' pyrimidine nucleobase biosynthetic process"/>
    <property type="evidence" value="ECO:0007669"/>
    <property type="project" value="TreeGrafter"/>
</dbReference>
<evidence type="ECO:0000256" key="2">
    <source>
        <dbReference type="ARBA" id="ARBA00004725"/>
    </source>
</evidence>
<feature type="domain" description="Dihydroorotate dehydrogenase catalytic" evidence="7">
    <location>
        <begin position="96"/>
        <end position="289"/>
    </location>
</feature>
<keyword evidence="4" id="KW-0288">FMN</keyword>
<proteinExistence type="predicted"/>
<gene>
    <name evidence="8" type="primary">preA_3</name>
    <name evidence="8" type="ORF">GALL_338740</name>
</gene>
<comment type="cofactor">
    <cofactor evidence="1">
        <name>FMN</name>
        <dbReference type="ChEBI" id="CHEBI:58210"/>
    </cofactor>
</comment>
<dbReference type="GO" id="GO:0005737">
    <property type="term" value="C:cytoplasm"/>
    <property type="evidence" value="ECO:0007669"/>
    <property type="project" value="InterPro"/>
</dbReference>
<dbReference type="PANTHER" id="PTHR48109:SF3">
    <property type="entry name" value="SLL0744 PROTEIN"/>
    <property type="match status" value="1"/>
</dbReference>
<name>A0A1J5R3K7_9ZZZZ</name>
<evidence type="ECO:0000256" key="3">
    <source>
        <dbReference type="ARBA" id="ARBA00022630"/>
    </source>
</evidence>
<dbReference type="PIRSF" id="PIRSF000164">
    <property type="entry name" value="DHO_oxidase"/>
    <property type="match status" value="1"/>
</dbReference>
<dbReference type="AlphaFoldDB" id="A0A1J5R3K7"/>
<dbReference type="EC" id="1.3.1.1" evidence="8"/>
<dbReference type="NCBIfam" id="NF005741">
    <property type="entry name" value="PRK07565.1"/>
    <property type="match status" value="1"/>
</dbReference>
<dbReference type="InterPro" id="IPR005720">
    <property type="entry name" value="Dihydroorotate_DH_cat"/>
</dbReference>